<evidence type="ECO:0000256" key="2">
    <source>
        <dbReference type="ARBA" id="ARBA00007866"/>
    </source>
</evidence>
<keyword evidence="9 16" id="KW-1133">Transmembrane helix</keyword>
<dbReference type="InterPro" id="IPR014222">
    <property type="entry name" value="Cyt_c_oxidase_su2"/>
</dbReference>
<dbReference type="PROSITE" id="PS50999">
    <property type="entry name" value="COX2_TM"/>
    <property type="match status" value="1"/>
</dbReference>
<keyword evidence="10 15" id="KW-0186">Copper</keyword>
<evidence type="ECO:0000256" key="11">
    <source>
        <dbReference type="ARBA" id="ARBA00023136"/>
    </source>
</evidence>
<comment type="subcellular location">
    <subcellularLocation>
        <location evidence="14">Cell membrane</location>
        <topology evidence="14">Multi-pass membrane protein</topology>
    </subcellularLocation>
    <subcellularLocation>
        <location evidence="1">Membrane</location>
        <topology evidence="1">Multi-pass membrane protein</topology>
    </subcellularLocation>
</comment>
<dbReference type="PROSITE" id="PS51257">
    <property type="entry name" value="PROKAR_LIPOPROTEIN"/>
    <property type="match status" value="1"/>
</dbReference>
<evidence type="ECO:0000256" key="6">
    <source>
        <dbReference type="ARBA" id="ARBA00022723"/>
    </source>
</evidence>
<dbReference type="Pfam" id="PF02790">
    <property type="entry name" value="COX2_TM"/>
    <property type="match status" value="1"/>
</dbReference>
<dbReference type="PRINTS" id="PR01166">
    <property type="entry name" value="CYCOXIDASEII"/>
</dbReference>
<dbReference type="PROSITE" id="PS50857">
    <property type="entry name" value="COX2_CUA"/>
    <property type="match status" value="1"/>
</dbReference>
<feature type="domain" description="Cytochrome oxidase subunit II copper A binding" evidence="17">
    <location>
        <begin position="122"/>
        <end position="232"/>
    </location>
</feature>
<evidence type="ECO:0000256" key="14">
    <source>
        <dbReference type="RuleBase" id="RU000456"/>
    </source>
</evidence>
<dbReference type="GO" id="GO:0004129">
    <property type="term" value="F:cytochrome-c oxidase activity"/>
    <property type="evidence" value="ECO:0007669"/>
    <property type="project" value="UniProtKB-EC"/>
</dbReference>
<dbReference type="InterPro" id="IPR001505">
    <property type="entry name" value="Copper_CuA"/>
</dbReference>
<evidence type="ECO:0000256" key="4">
    <source>
        <dbReference type="ARBA" id="ARBA00022660"/>
    </source>
</evidence>
<gene>
    <name evidence="19" type="ORF">SAMN04487936_104101</name>
</gene>
<name>A0A1I3U0Y1_HALDA</name>
<feature type="transmembrane region" description="Helical" evidence="16">
    <location>
        <begin position="83"/>
        <end position="105"/>
    </location>
</feature>
<feature type="domain" description="Cytochrome oxidase subunit II transmembrane region profile" evidence="18">
    <location>
        <begin position="14"/>
        <end position="111"/>
    </location>
</feature>
<dbReference type="InterPro" id="IPR008972">
    <property type="entry name" value="Cupredoxin"/>
</dbReference>
<dbReference type="EMBL" id="FOSB01000004">
    <property type="protein sequence ID" value="SFJ76620.1"/>
    <property type="molecule type" value="Genomic_DNA"/>
</dbReference>
<dbReference type="SUPFAM" id="SSF49503">
    <property type="entry name" value="Cupredoxins"/>
    <property type="match status" value="1"/>
</dbReference>
<sequence length="232" mass="26232">MGIRWAPLIVLLMLVSGCGIRVLDPQSDTAKVQTELIYFSFGIMVLVLLTVFGLMARFVKKYRDDGSSDYLPTQTEGNKKLEITWTVIPILIVIILAVPTTIVTMNQSPNSEAISTAEDSTGEEVHVRVEAERFSWTFRYENGKTSEDLYLPEGATAVLTLRSKDVIHSFWVPSLGGKVDVLPHKDNVYEIENVEEGVYLGKCAEFCGTYHTKMRFTTHVVSEQEYREWLEN</sequence>
<dbReference type="InterPro" id="IPR036257">
    <property type="entry name" value="Cyt_c_oxidase_su2_TM_sf"/>
</dbReference>
<comment type="similarity">
    <text evidence="2 14">Belongs to the cytochrome c oxidase subunit 2 family.</text>
</comment>
<dbReference type="InterPro" id="IPR045187">
    <property type="entry name" value="CcO_II"/>
</dbReference>
<comment type="catalytic activity">
    <reaction evidence="13 15">
        <text>4 Fe(II)-[cytochrome c] + O2 + 8 H(+)(in) = 4 Fe(III)-[cytochrome c] + 2 H2O + 4 H(+)(out)</text>
        <dbReference type="Rhea" id="RHEA:11436"/>
        <dbReference type="Rhea" id="RHEA-COMP:10350"/>
        <dbReference type="Rhea" id="RHEA-COMP:14399"/>
        <dbReference type="ChEBI" id="CHEBI:15377"/>
        <dbReference type="ChEBI" id="CHEBI:15378"/>
        <dbReference type="ChEBI" id="CHEBI:15379"/>
        <dbReference type="ChEBI" id="CHEBI:29033"/>
        <dbReference type="ChEBI" id="CHEBI:29034"/>
        <dbReference type="EC" id="7.1.1.9"/>
    </reaction>
</comment>
<evidence type="ECO:0000256" key="15">
    <source>
        <dbReference type="RuleBase" id="RU004024"/>
    </source>
</evidence>
<dbReference type="OrthoDB" id="9781261at2"/>
<dbReference type="Gene3D" id="1.10.287.90">
    <property type="match status" value="1"/>
</dbReference>
<keyword evidence="3 14" id="KW-0813">Transport</keyword>
<comment type="function">
    <text evidence="12 15">Subunits I and II form the functional core of the enzyme complex. Electrons originating in cytochrome c are transferred via heme a and Cu(A) to the binuclear center formed by heme a3 and Cu(B).</text>
</comment>
<evidence type="ECO:0000256" key="12">
    <source>
        <dbReference type="ARBA" id="ARBA00024688"/>
    </source>
</evidence>
<dbReference type="InterPro" id="IPR002429">
    <property type="entry name" value="CcO_II-like_C"/>
</dbReference>
<evidence type="ECO:0000256" key="10">
    <source>
        <dbReference type="ARBA" id="ARBA00023008"/>
    </source>
</evidence>
<evidence type="ECO:0000256" key="8">
    <source>
        <dbReference type="ARBA" id="ARBA00022982"/>
    </source>
</evidence>
<accession>A0A1I3U0Y1</accession>
<evidence type="ECO:0000313" key="19">
    <source>
        <dbReference type="EMBL" id="SFJ76620.1"/>
    </source>
</evidence>
<dbReference type="GO" id="GO:0005507">
    <property type="term" value="F:copper ion binding"/>
    <property type="evidence" value="ECO:0007669"/>
    <property type="project" value="InterPro"/>
</dbReference>
<protein>
    <recommendedName>
        <fullName evidence="15">Cytochrome c oxidase subunit 2</fullName>
        <ecNumber evidence="15">7.1.1.9</ecNumber>
    </recommendedName>
</protein>
<dbReference type="Gene3D" id="2.60.40.420">
    <property type="entry name" value="Cupredoxins - blue copper proteins"/>
    <property type="match status" value="1"/>
</dbReference>
<evidence type="ECO:0000256" key="3">
    <source>
        <dbReference type="ARBA" id="ARBA00022448"/>
    </source>
</evidence>
<evidence type="ECO:0000256" key="5">
    <source>
        <dbReference type="ARBA" id="ARBA00022692"/>
    </source>
</evidence>
<dbReference type="InterPro" id="IPR011759">
    <property type="entry name" value="Cyt_c_oxidase_su2_TM_dom"/>
</dbReference>
<dbReference type="NCBIfam" id="TIGR02866">
    <property type="entry name" value="CoxB"/>
    <property type="match status" value="1"/>
</dbReference>
<organism evidence="19 20">
    <name type="scientific">Halobacillus dabanensis</name>
    <dbReference type="NCBI Taxonomy" id="240302"/>
    <lineage>
        <taxon>Bacteria</taxon>
        <taxon>Bacillati</taxon>
        <taxon>Bacillota</taxon>
        <taxon>Bacilli</taxon>
        <taxon>Bacillales</taxon>
        <taxon>Bacillaceae</taxon>
        <taxon>Halobacillus</taxon>
    </lineage>
</organism>
<feature type="transmembrane region" description="Helical" evidence="16">
    <location>
        <begin position="36"/>
        <end position="59"/>
    </location>
</feature>
<dbReference type="PROSITE" id="PS00078">
    <property type="entry name" value="COX2"/>
    <property type="match status" value="1"/>
</dbReference>
<reference evidence="20" key="1">
    <citation type="submission" date="2016-10" db="EMBL/GenBank/DDBJ databases">
        <authorList>
            <person name="Varghese N."/>
            <person name="Submissions S."/>
        </authorList>
    </citation>
    <scope>NUCLEOTIDE SEQUENCE [LARGE SCALE GENOMIC DNA]</scope>
    <source>
        <strain evidence="20">CGMCC 1.3704</strain>
    </source>
</reference>
<evidence type="ECO:0000256" key="9">
    <source>
        <dbReference type="ARBA" id="ARBA00022989"/>
    </source>
</evidence>
<comment type="cofactor">
    <cofactor evidence="15">
        <name>Cu cation</name>
        <dbReference type="ChEBI" id="CHEBI:23378"/>
    </cofactor>
    <text evidence="15">Binds a copper A center.</text>
</comment>
<dbReference type="GO" id="GO:0016491">
    <property type="term" value="F:oxidoreductase activity"/>
    <property type="evidence" value="ECO:0007669"/>
    <property type="project" value="InterPro"/>
</dbReference>
<keyword evidence="11 16" id="KW-0472">Membrane</keyword>
<keyword evidence="8 14" id="KW-0249">Electron transport</keyword>
<dbReference type="Proteomes" id="UP000183557">
    <property type="component" value="Unassembled WGS sequence"/>
</dbReference>
<dbReference type="AlphaFoldDB" id="A0A1I3U0Y1"/>
<dbReference type="GO" id="GO:0042773">
    <property type="term" value="P:ATP synthesis coupled electron transport"/>
    <property type="evidence" value="ECO:0007669"/>
    <property type="project" value="TreeGrafter"/>
</dbReference>
<dbReference type="SUPFAM" id="SSF81464">
    <property type="entry name" value="Cytochrome c oxidase subunit II-like, transmembrane region"/>
    <property type="match status" value="1"/>
</dbReference>
<dbReference type="PANTHER" id="PTHR22888:SF9">
    <property type="entry name" value="CYTOCHROME C OXIDASE SUBUNIT 2"/>
    <property type="match status" value="1"/>
</dbReference>
<keyword evidence="5 14" id="KW-0812">Transmembrane</keyword>
<evidence type="ECO:0000256" key="1">
    <source>
        <dbReference type="ARBA" id="ARBA00004141"/>
    </source>
</evidence>
<keyword evidence="4 14" id="KW-0679">Respiratory chain</keyword>
<proteinExistence type="inferred from homology"/>
<dbReference type="Pfam" id="PF00116">
    <property type="entry name" value="COX2"/>
    <property type="match status" value="1"/>
</dbReference>
<evidence type="ECO:0000313" key="20">
    <source>
        <dbReference type="Proteomes" id="UP000183557"/>
    </source>
</evidence>
<dbReference type="EC" id="7.1.1.9" evidence="15"/>
<dbReference type="PANTHER" id="PTHR22888">
    <property type="entry name" value="CYTOCHROME C OXIDASE, SUBUNIT II"/>
    <property type="match status" value="1"/>
</dbReference>
<evidence type="ECO:0000259" key="17">
    <source>
        <dbReference type="PROSITE" id="PS50857"/>
    </source>
</evidence>
<keyword evidence="20" id="KW-1185">Reference proteome</keyword>
<evidence type="ECO:0000256" key="13">
    <source>
        <dbReference type="ARBA" id="ARBA00047816"/>
    </source>
</evidence>
<dbReference type="GO" id="GO:0005886">
    <property type="term" value="C:plasma membrane"/>
    <property type="evidence" value="ECO:0007669"/>
    <property type="project" value="UniProtKB-SubCell"/>
</dbReference>
<feature type="transmembrane region" description="Helical" evidence="16">
    <location>
        <begin position="6"/>
        <end position="24"/>
    </location>
</feature>
<evidence type="ECO:0000256" key="16">
    <source>
        <dbReference type="SAM" id="Phobius"/>
    </source>
</evidence>
<evidence type="ECO:0000259" key="18">
    <source>
        <dbReference type="PROSITE" id="PS50999"/>
    </source>
</evidence>
<keyword evidence="6 15" id="KW-0479">Metal-binding</keyword>
<keyword evidence="7" id="KW-1278">Translocase</keyword>
<evidence type="ECO:0000256" key="7">
    <source>
        <dbReference type="ARBA" id="ARBA00022967"/>
    </source>
</evidence>
<dbReference type="RefSeq" id="WP_075036089.1">
    <property type="nucleotide sequence ID" value="NZ_FOSB01000004.1"/>
</dbReference>